<accession>A0A1I2PAD9</accession>
<keyword evidence="1" id="KW-0472">Membrane</keyword>
<gene>
    <name evidence="2" type="ORF">SAMN05216175_103329</name>
</gene>
<dbReference type="AlphaFoldDB" id="A0A1I2PAD9"/>
<sequence>MNKILGFMLISAFAIFSIASVVIHTLPFLVPAFYLVISVITFIIYAFDKSAAINGRWRTKESTLHLCAILGGWPGALLAQQKLRHKSSKQDFRFVFWITVILNLSGFIWLHTSDGSSFLYRHVHNADAQFLSLISDISLPDFVQIWLWKLDYYWNK</sequence>
<keyword evidence="1" id="KW-0812">Transmembrane</keyword>
<keyword evidence="3" id="KW-1185">Reference proteome</keyword>
<feature type="transmembrane region" description="Helical" evidence="1">
    <location>
        <begin position="29"/>
        <end position="47"/>
    </location>
</feature>
<dbReference type="Pfam" id="PF06961">
    <property type="entry name" value="DUF1294"/>
    <property type="match status" value="1"/>
</dbReference>
<keyword evidence="1" id="KW-1133">Transmembrane helix</keyword>
<dbReference type="OrthoDB" id="72963at2"/>
<protein>
    <submittedName>
        <fullName evidence="2">Uncharacterized membrane protein YsdA, DUF1294 family</fullName>
    </submittedName>
</protein>
<organism evidence="2 3">
    <name type="scientific">Neptunomonas qingdaonensis</name>
    <dbReference type="NCBI Taxonomy" id="1045558"/>
    <lineage>
        <taxon>Bacteria</taxon>
        <taxon>Pseudomonadati</taxon>
        <taxon>Pseudomonadota</taxon>
        <taxon>Gammaproteobacteria</taxon>
        <taxon>Oceanospirillales</taxon>
        <taxon>Oceanospirillaceae</taxon>
        <taxon>Neptunomonas</taxon>
    </lineage>
</organism>
<dbReference type="EMBL" id="FOOU01000003">
    <property type="protein sequence ID" value="SFG12473.1"/>
    <property type="molecule type" value="Genomic_DNA"/>
</dbReference>
<dbReference type="Proteomes" id="UP000198623">
    <property type="component" value="Unassembled WGS sequence"/>
</dbReference>
<dbReference type="InterPro" id="IPR010718">
    <property type="entry name" value="DUF1294"/>
</dbReference>
<dbReference type="STRING" id="1045558.SAMN05216175_103329"/>
<name>A0A1I2PAD9_9GAMM</name>
<dbReference type="RefSeq" id="WP_090725978.1">
    <property type="nucleotide sequence ID" value="NZ_FOOU01000003.1"/>
</dbReference>
<proteinExistence type="predicted"/>
<evidence type="ECO:0000313" key="2">
    <source>
        <dbReference type="EMBL" id="SFG12473.1"/>
    </source>
</evidence>
<evidence type="ECO:0000313" key="3">
    <source>
        <dbReference type="Proteomes" id="UP000198623"/>
    </source>
</evidence>
<reference evidence="3" key="1">
    <citation type="submission" date="2016-10" db="EMBL/GenBank/DDBJ databases">
        <authorList>
            <person name="Varghese N."/>
            <person name="Submissions S."/>
        </authorList>
    </citation>
    <scope>NUCLEOTIDE SEQUENCE [LARGE SCALE GENOMIC DNA]</scope>
    <source>
        <strain evidence="3">CGMCC 1.10971</strain>
    </source>
</reference>
<feature type="transmembrane region" description="Helical" evidence="1">
    <location>
        <begin position="92"/>
        <end position="110"/>
    </location>
</feature>
<evidence type="ECO:0000256" key="1">
    <source>
        <dbReference type="SAM" id="Phobius"/>
    </source>
</evidence>